<comment type="caution">
    <text evidence="1">The sequence shown here is derived from an EMBL/GenBank/DDBJ whole genome shotgun (WGS) entry which is preliminary data.</text>
</comment>
<evidence type="ECO:0000313" key="2">
    <source>
        <dbReference type="Proteomes" id="UP000029643"/>
    </source>
</evidence>
<protein>
    <submittedName>
        <fullName evidence="1">Uncharacterized protein</fullName>
    </submittedName>
</protein>
<gene>
    <name evidence="1" type="ORF">JCM19274_4102</name>
</gene>
<sequence length="85" mass="9701">MRTIWGGVSFNRVQAEFGDVFLQHLKKYSDKFIKEDLLVISNKKEQMSQSKLDTDLKSNASSQILKTTQKGKFLVDGIASELFMI</sequence>
<dbReference type="AlphaFoldDB" id="A0A090X570"/>
<organism evidence="1 2">
    <name type="scientific">Algibacter lectus</name>
    <dbReference type="NCBI Taxonomy" id="221126"/>
    <lineage>
        <taxon>Bacteria</taxon>
        <taxon>Pseudomonadati</taxon>
        <taxon>Bacteroidota</taxon>
        <taxon>Flavobacteriia</taxon>
        <taxon>Flavobacteriales</taxon>
        <taxon>Flavobacteriaceae</taxon>
        <taxon>Algibacter</taxon>
    </lineage>
</organism>
<reference evidence="1" key="1">
    <citation type="journal article" date="2014" name="Genome Announc.">
        <title>Draft Genome Sequences of Marine Flavobacterium Algibacter lectus Strains SS8 and NR4.</title>
        <authorList>
            <person name="Takatani N."/>
            <person name="Nakanishi M."/>
            <person name="Meirelles P."/>
            <person name="Mino S."/>
            <person name="Suda W."/>
            <person name="Oshima K."/>
            <person name="Hattori M."/>
            <person name="Ohkuma M."/>
            <person name="Hosokawa M."/>
            <person name="Miyashita K."/>
            <person name="Thompson F.L."/>
            <person name="Niwa A."/>
            <person name="Sawabe T."/>
            <person name="Sawabe T."/>
        </authorList>
    </citation>
    <scope>NUCLEOTIDE SEQUENCE [LARGE SCALE GENOMIC DNA]</scope>
    <source>
        <strain evidence="1">JCM 19274</strain>
    </source>
</reference>
<evidence type="ECO:0000313" key="1">
    <source>
        <dbReference type="EMBL" id="GAL79017.1"/>
    </source>
</evidence>
<accession>A0A090X570</accession>
<name>A0A090X570_9FLAO</name>
<dbReference type="EMBL" id="BBNU01000005">
    <property type="protein sequence ID" value="GAL79017.1"/>
    <property type="molecule type" value="Genomic_DNA"/>
</dbReference>
<proteinExistence type="predicted"/>
<dbReference type="Proteomes" id="UP000029643">
    <property type="component" value="Unassembled WGS sequence"/>
</dbReference>